<evidence type="ECO:0008006" key="8">
    <source>
        <dbReference type="Google" id="ProtNLM"/>
    </source>
</evidence>
<dbReference type="EMBL" id="JN882284">
    <property type="protein sequence ID" value="AFC21386.1"/>
    <property type="molecule type" value="Genomic_DNA"/>
</dbReference>
<evidence type="ECO:0000256" key="3">
    <source>
        <dbReference type="ARBA" id="ARBA00022804"/>
    </source>
</evidence>
<evidence type="ECO:0000256" key="1">
    <source>
        <dbReference type="ARBA" id="ARBA00004328"/>
    </source>
</evidence>
<keyword evidence="7" id="KW-1185">Reference proteome</keyword>
<reference evidence="6 7" key="1">
    <citation type="journal article" date="2012" name="J. Virol.">
        <title>Genome Sequence of Cronobacter sakazakii Myovirus vB_CsaM_GAP31.</title>
        <authorList>
            <person name="Abbasifar R."/>
            <person name="Kropinski A.M."/>
            <person name="Sabour P.M."/>
            <person name="Ackermann H.W."/>
            <person name="Alanis Villa A."/>
            <person name="Abbasifar A."/>
            <person name="Griffiths M.W."/>
        </authorList>
    </citation>
    <scope>NUCLEOTIDE SEQUENCE [LARGE SCALE GENOMIC DNA]</scope>
</reference>
<protein>
    <recommendedName>
        <fullName evidence="8">Head fiber protein</fullName>
    </recommendedName>
</protein>
<keyword evidence="5" id="KW-1160">Virus entry into host cell</keyword>
<dbReference type="Proteomes" id="UP000000458">
    <property type="component" value="Segment"/>
</dbReference>
<comment type="subcellular location">
    <subcellularLocation>
        <location evidence="1">Virion</location>
    </subcellularLocation>
</comment>
<dbReference type="GO" id="GO:0044423">
    <property type="term" value="C:virion component"/>
    <property type="evidence" value="ECO:0007669"/>
    <property type="project" value="UniProtKB-KW"/>
</dbReference>
<dbReference type="RefSeq" id="YP_006987041.1">
    <property type="nucleotide sequence ID" value="NC_019400.1"/>
</dbReference>
<dbReference type="GO" id="GO:0019062">
    <property type="term" value="P:virion attachment to host cell"/>
    <property type="evidence" value="ECO:0007669"/>
    <property type="project" value="UniProtKB-KW"/>
</dbReference>
<organism evidence="6 7">
    <name type="scientific">Cronobacter phage vB_CsaM_GAP31</name>
    <dbReference type="NCBI Taxonomy" id="1141135"/>
    <lineage>
        <taxon>Viruses</taxon>
        <taxon>Duplodnaviria</taxon>
        <taxon>Heunggongvirae</taxon>
        <taxon>Uroviricota</taxon>
        <taxon>Caudoviricetes</taxon>
        <taxon>Vequintavirinae</taxon>
        <taxon>Seunavirus</taxon>
        <taxon>Seunavirus GAP31</taxon>
    </lineage>
</organism>
<gene>
    <name evidence="6" type="ORF">GAP31_205</name>
</gene>
<keyword evidence="4" id="KW-0946">Virion</keyword>
<dbReference type="GO" id="GO:0046718">
    <property type="term" value="P:symbiont entry into host cell"/>
    <property type="evidence" value="ECO:0007669"/>
    <property type="project" value="UniProtKB-KW"/>
</dbReference>
<sequence length="129" mass="12510">MATSGVAGLLYATKLIDLGTGQSISVADIISGSGGGGSVAWADITGKPATFPPVIGTTATTAKAGNYVPAWSEITSKPTTFAPVPATASVVGGVKAAATQAASTATDVAGLVTDFNALLTKLKAAGIML</sequence>
<accession>K4F5G0</accession>
<evidence type="ECO:0000313" key="7">
    <source>
        <dbReference type="Proteomes" id="UP000000458"/>
    </source>
</evidence>
<keyword evidence="3" id="KW-1161">Viral attachment to host cell</keyword>
<name>K4F5G0_9CAUD</name>
<dbReference type="GeneID" id="13993525"/>
<evidence type="ECO:0000313" key="6">
    <source>
        <dbReference type="EMBL" id="AFC21386.1"/>
    </source>
</evidence>
<dbReference type="InterPro" id="IPR022741">
    <property type="entry name" value="Phage_B103_Gp8"/>
</dbReference>
<evidence type="ECO:0000256" key="4">
    <source>
        <dbReference type="ARBA" id="ARBA00022844"/>
    </source>
</evidence>
<dbReference type="Pfam" id="PF11133">
    <property type="entry name" value="Phage_head_fibr"/>
    <property type="match status" value="1"/>
</dbReference>
<proteinExistence type="predicted"/>
<evidence type="ECO:0000256" key="2">
    <source>
        <dbReference type="ARBA" id="ARBA00022581"/>
    </source>
</evidence>
<keyword evidence="2" id="KW-0945">Host-virus interaction</keyword>
<dbReference type="OrthoDB" id="28230at10239"/>
<evidence type="ECO:0000256" key="5">
    <source>
        <dbReference type="ARBA" id="ARBA00023296"/>
    </source>
</evidence>
<dbReference type="KEGG" id="vg:13993525"/>
<dbReference type="Gene3D" id="6.10.140.1630">
    <property type="match status" value="1"/>
</dbReference>